<comment type="subcellular location">
    <subcellularLocation>
        <location evidence="2">Chromosome</location>
    </subcellularLocation>
    <subcellularLocation>
        <location evidence="3">Cytoplasm</location>
        <location evidence="3">Cytosol</location>
    </subcellularLocation>
    <subcellularLocation>
        <location evidence="1">Nucleus</location>
    </subcellularLocation>
</comment>
<evidence type="ECO:0000256" key="18">
    <source>
        <dbReference type="ARBA" id="ARBA00060990"/>
    </source>
</evidence>
<evidence type="ECO:0000256" key="22">
    <source>
        <dbReference type="SAM" id="MobiDB-lite"/>
    </source>
</evidence>
<feature type="compositionally biased region" description="Polar residues" evidence="22">
    <location>
        <begin position="372"/>
        <end position="385"/>
    </location>
</feature>
<keyword evidence="25" id="KW-1185">Reference proteome</keyword>
<dbReference type="RefSeq" id="XP_028928008.1">
    <property type="nucleotide sequence ID" value="XM_029072175.2"/>
</dbReference>
<name>F6XLV7_ORNAN</name>
<evidence type="ECO:0000256" key="9">
    <source>
        <dbReference type="ARBA" id="ARBA00022741"/>
    </source>
</evidence>
<dbReference type="InParanoid" id="F6XLV7"/>
<feature type="compositionally biased region" description="Basic and acidic residues" evidence="22">
    <location>
        <begin position="450"/>
        <end position="464"/>
    </location>
</feature>
<dbReference type="FunFam" id="2.60.200.20:FF:000026">
    <property type="entry name" value="Aprataxin and PNKP like factor"/>
    <property type="match status" value="1"/>
</dbReference>
<evidence type="ECO:0000256" key="3">
    <source>
        <dbReference type="ARBA" id="ARBA00004514"/>
    </source>
</evidence>
<evidence type="ECO:0000259" key="23">
    <source>
        <dbReference type="Pfam" id="PF10283"/>
    </source>
</evidence>
<dbReference type="GO" id="GO:0006302">
    <property type="term" value="P:double-strand break repair"/>
    <property type="evidence" value="ECO:0000318"/>
    <property type="project" value="GO_Central"/>
</dbReference>
<keyword evidence="15" id="KW-0175">Coiled coil</keyword>
<keyword evidence="8" id="KW-0677">Repeat</keyword>
<feature type="compositionally biased region" description="Basic and acidic residues" evidence="22">
    <location>
        <begin position="252"/>
        <end position="261"/>
    </location>
</feature>
<dbReference type="Ensembl" id="ENSOANT00000013336.4">
    <property type="protein sequence ID" value="ENSOANP00000013333.4"/>
    <property type="gene ID" value="ENSOANG00000008393.4"/>
</dbReference>
<keyword evidence="10" id="KW-0227">DNA damage</keyword>
<keyword evidence="14" id="KW-0862">Zinc</keyword>
<dbReference type="eggNOG" id="ENOG502R7QZ">
    <property type="taxonomic scope" value="Eukaryota"/>
</dbReference>
<evidence type="ECO:0000256" key="19">
    <source>
        <dbReference type="ARBA" id="ARBA00065640"/>
    </source>
</evidence>
<dbReference type="Proteomes" id="UP000002279">
    <property type="component" value="Unplaced"/>
</dbReference>
<feature type="region of interest" description="Disordered" evidence="22">
    <location>
        <begin position="409"/>
        <end position="531"/>
    </location>
</feature>
<dbReference type="Bgee" id="ENSOANG00000008393">
    <property type="expression patterns" value="Expressed in fibroblast and 8 other cell types or tissues"/>
</dbReference>
<evidence type="ECO:0000256" key="1">
    <source>
        <dbReference type="ARBA" id="ARBA00004123"/>
    </source>
</evidence>
<keyword evidence="4" id="KW-0158">Chromosome</keyword>
<dbReference type="GO" id="GO:0000166">
    <property type="term" value="F:nucleotide binding"/>
    <property type="evidence" value="ECO:0007669"/>
    <property type="project" value="UniProtKB-KW"/>
</dbReference>
<evidence type="ECO:0000256" key="4">
    <source>
        <dbReference type="ARBA" id="ARBA00022454"/>
    </source>
</evidence>
<feature type="compositionally biased region" description="Acidic residues" evidence="22">
    <location>
        <begin position="418"/>
        <end position="433"/>
    </location>
</feature>
<dbReference type="GeneTree" id="ENSGT00390000010591"/>
<feature type="compositionally biased region" description="Low complexity" evidence="22">
    <location>
        <begin position="133"/>
        <end position="142"/>
    </location>
</feature>
<keyword evidence="7" id="KW-0479">Metal-binding</keyword>
<feature type="region of interest" description="Disordered" evidence="22">
    <location>
        <begin position="201"/>
        <end position="389"/>
    </location>
</feature>
<dbReference type="OMA" id="PCFYRSS"/>
<dbReference type="GO" id="GO:0008270">
    <property type="term" value="F:zinc ion binding"/>
    <property type="evidence" value="ECO:0007669"/>
    <property type="project" value="UniProtKB-KW"/>
</dbReference>
<dbReference type="GO" id="GO:0005634">
    <property type="term" value="C:nucleus"/>
    <property type="evidence" value="ECO:0000318"/>
    <property type="project" value="GO_Central"/>
</dbReference>
<dbReference type="SUPFAM" id="SSF49879">
    <property type="entry name" value="SMAD/FHA domain"/>
    <property type="match status" value="1"/>
</dbReference>
<evidence type="ECO:0000256" key="20">
    <source>
        <dbReference type="ARBA" id="ARBA00071713"/>
    </source>
</evidence>
<evidence type="ECO:0000256" key="2">
    <source>
        <dbReference type="ARBA" id="ARBA00004286"/>
    </source>
</evidence>
<feature type="compositionally biased region" description="Basic and acidic residues" evidence="22">
    <location>
        <begin position="311"/>
        <end position="347"/>
    </location>
</feature>
<keyword evidence="11" id="KW-0013">ADP-ribosylation</keyword>
<evidence type="ECO:0000256" key="7">
    <source>
        <dbReference type="ARBA" id="ARBA00022723"/>
    </source>
</evidence>
<keyword evidence="6" id="KW-0597">Phosphoprotein</keyword>
<dbReference type="InterPro" id="IPR019406">
    <property type="entry name" value="APLF_PBZ"/>
</dbReference>
<accession>F6XLV7</accession>
<dbReference type="InterPro" id="IPR039253">
    <property type="entry name" value="APLF"/>
</dbReference>
<dbReference type="FunCoup" id="F6XLV7">
    <property type="interactions" value="2113"/>
</dbReference>
<keyword evidence="9" id="KW-0547">Nucleotide-binding</keyword>
<feature type="region of interest" description="Disordered" evidence="22">
    <location>
        <begin position="133"/>
        <end position="152"/>
    </location>
</feature>
<dbReference type="Gene3D" id="2.60.200.20">
    <property type="match status" value="1"/>
</dbReference>
<dbReference type="Pfam" id="PF10283">
    <property type="entry name" value="zf-CCHH"/>
    <property type="match status" value="2"/>
</dbReference>
<sequence>MGGGFELAPADGGARVALAAGETVIGRGPLLGIADRKVSRRHAILEVVGDQLRIKPTHSNPCFHQASEESQLLPLETNEWHWLNHGDSFSLLIDKYVFRVLSTHSQMECTLRNSPILDEDDLLNDAPESPLNNLPISLSSGPRVESSLSCSKNTAKRAHAGLQGTEETASNSLSLVGISSVEPNPIQRKRILPAWMLQEDLNAPSPSTTPTNASTGVTKGKGKGRSVPVSQQPGRKRLPLSDLEDAQENESDQGKKLRVVEQELEGSLSSEEVVRPVSGTAHKAKVNTAEAESPRSESPLARLDWEPNGDDAEHTLDSKGKHCTEASKMDRSDPRGHSGNPECHENKSSPSHASQIETQDLDPELINPDPEASSSAPNRTVPQSVQEKKHCRIPCMYGKTCYRKNPVHFRQFSHPGDSDYEDADEASQDDGDERPECPYGASCYRKNPQHKLEYKHPESPETKAKRSRRAATKTGKSELDEDSDNGGEPNEYDLNDSFIDDEEEDEYEPTDEDSDWEPETQGKESEDVEGLLKEAKKFMKRKK</sequence>
<evidence type="ECO:0000313" key="24">
    <source>
        <dbReference type="Ensembl" id="ENSOANP00000013333.4"/>
    </source>
</evidence>
<keyword evidence="12" id="KW-0863">Zinc-finger</keyword>
<evidence type="ECO:0000256" key="16">
    <source>
        <dbReference type="ARBA" id="ARBA00023204"/>
    </source>
</evidence>
<feature type="compositionally biased region" description="Polar residues" evidence="22">
    <location>
        <begin position="348"/>
        <end position="358"/>
    </location>
</feature>
<dbReference type="CDD" id="cd22717">
    <property type="entry name" value="FHA_APLF"/>
    <property type="match status" value="1"/>
</dbReference>
<evidence type="ECO:0000256" key="11">
    <source>
        <dbReference type="ARBA" id="ARBA00022765"/>
    </source>
</evidence>
<dbReference type="CTD" id="200558"/>
<evidence type="ECO:0000256" key="12">
    <source>
        <dbReference type="ARBA" id="ARBA00022771"/>
    </source>
</evidence>
<feature type="domain" description="PBZ-type" evidence="23">
    <location>
        <begin position="392"/>
        <end position="417"/>
    </location>
</feature>
<evidence type="ECO:0000256" key="5">
    <source>
        <dbReference type="ARBA" id="ARBA00022490"/>
    </source>
</evidence>
<dbReference type="STRING" id="9258.ENSOANP00000013333"/>
<keyword evidence="16" id="KW-0234">DNA repair</keyword>
<keyword evidence="5" id="KW-0963">Cytoplasm</keyword>
<feature type="compositionally biased region" description="Acidic residues" evidence="22">
    <location>
        <begin position="479"/>
        <end position="518"/>
    </location>
</feature>
<proteinExistence type="inferred from homology"/>
<dbReference type="HOGENOM" id="CLU_043152_0_0_1"/>
<evidence type="ECO:0000256" key="8">
    <source>
        <dbReference type="ARBA" id="ARBA00022737"/>
    </source>
</evidence>
<keyword evidence="17" id="KW-0539">Nucleus</keyword>
<evidence type="ECO:0000256" key="6">
    <source>
        <dbReference type="ARBA" id="ARBA00022553"/>
    </source>
</evidence>
<dbReference type="GO" id="GO:0005829">
    <property type="term" value="C:cytosol"/>
    <property type="evidence" value="ECO:0007669"/>
    <property type="project" value="UniProtKB-SubCell"/>
</dbReference>
<dbReference type="KEGG" id="oaa:100083722"/>
<evidence type="ECO:0000256" key="14">
    <source>
        <dbReference type="ARBA" id="ARBA00022833"/>
    </source>
</evidence>
<evidence type="ECO:0000313" key="25">
    <source>
        <dbReference type="Proteomes" id="UP000002279"/>
    </source>
</evidence>
<reference evidence="24" key="2">
    <citation type="submission" date="2025-09" db="UniProtKB">
        <authorList>
            <consortium name="Ensembl"/>
        </authorList>
    </citation>
    <scope>IDENTIFICATION</scope>
    <source>
        <strain evidence="24">Glennie</strain>
    </source>
</reference>
<dbReference type="GO" id="GO:0035861">
    <property type="term" value="C:site of double-strand break"/>
    <property type="evidence" value="ECO:0000318"/>
    <property type="project" value="GO_Central"/>
</dbReference>
<evidence type="ECO:0000256" key="15">
    <source>
        <dbReference type="ARBA" id="ARBA00023054"/>
    </source>
</evidence>
<dbReference type="GO" id="GO:0003906">
    <property type="term" value="F:DNA-(apurinic or apyrimidinic site) endonuclease activity"/>
    <property type="evidence" value="ECO:0000318"/>
    <property type="project" value="GO_Central"/>
</dbReference>
<keyword evidence="13" id="KW-0378">Hydrolase</keyword>
<feature type="domain" description="PBZ-type" evidence="23">
    <location>
        <begin position="434"/>
        <end position="458"/>
    </location>
</feature>
<feature type="compositionally biased region" description="Acidic residues" evidence="22">
    <location>
        <begin position="242"/>
        <end position="251"/>
    </location>
</feature>
<comment type="similarity">
    <text evidence="18">Belongs to the APLF family.</text>
</comment>
<evidence type="ECO:0000256" key="10">
    <source>
        <dbReference type="ARBA" id="ARBA00022763"/>
    </source>
</evidence>
<dbReference type="GO" id="GO:0008408">
    <property type="term" value="F:3'-5' exonuclease activity"/>
    <property type="evidence" value="ECO:0007669"/>
    <property type="project" value="InterPro"/>
</dbReference>
<gene>
    <name evidence="24" type="primary">APLF</name>
</gene>
<protein>
    <recommendedName>
        <fullName evidence="20">Aprataxin and PNK-like factor</fullName>
    </recommendedName>
    <alternativeName>
        <fullName evidence="21">Apurinic-apyrimidinic endonuclease APLF</fullName>
    </alternativeName>
</protein>
<dbReference type="GeneID" id="100083722"/>
<feature type="compositionally biased region" description="Low complexity" evidence="22">
    <location>
        <begin position="202"/>
        <end position="215"/>
    </location>
</feature>
<reference evidence="24" key="1">
    <citation type="submission" date="2025-08" db="UniProtKB">
        <authorList>
            <consortium name="Ensembl"/>
        </authorList>
    </citation>
    <scope>IDENTIFICATION</scope>
    <source>
        <strain evidence="24">Glennie</strain>
    </source>
</reference>
<dbReference type="PANTHER" id="PTHR21315">
    <property type="entry name" value="APRATAXIN AND PNK-LIKE FACTOR-RELATED"/>
    <property type="match status" value="1"/>
</dbReference>
<evidence type="ECO:0000256" key="21">
    <source>
        <dbReference type="ARBA" id="ARBA00083724"/>
    </source>
</evidence>
<dbReference type="PANTHER" id="PTHR21315:SF2">
    <property type="entry name" value="APRATAXIN AND PNK-LIKE FACTOR"/>
    <property type="match status" value="1"/>
</dbReference>
<dbReference type="InterPro" id="IPR008984">
    <property type="entry name" value="SMAD_FHA_dom_sf"/>
</dbReference>
<feature type="compositionally biased region" description="Basic and acidic residues" evidence="22">
    <location>
        <begin position="520"/>
        <end position="531"/>
    </location>
</feature>
<dbReference type="OrthoDB" id="10256774at2759"/>
<evidence type="ECO:0000256" key="13">
    <source>
        <dbReference type="ARBA" id="ARBA00022801"/>
    </source>
</evidence>
<evidence type="ECO:0000256" key="17">
    <source>
        <dbReference type="ARBA" id="ARBA00023242"/>
    </source>
</evidence>
<organism evidence="24 25">
    <name type="scientific">Ornithorhynchus anatinus</name>
    <name type="common">Duckbill platypus</name>
    <dbReference type="NCBI Taxonomy" id="9258"/>
    <lineage>
        <taxon>Eukaryota</taxon>
        <taxon>Metazoa</taxon>
        <taxon>Chordata</taxon>
        <taxon>Craniata</taxon>
        <taxon>Vertebrata</taxon>
        <taxon>Euteleostomi</taxon>
        <taxon>Mammalia</taxon>
        <taxon>Monotremata</taxon>
        <taxon>Ornithorhynchidae</taxon>
        <taxon>Ornithorhynchus</taxon>
    </lineage>
</organism>
<comment type="subunit">
    <text evidence="19">Interacts with LIG4. Interacts with PARP1. Interacts with XRCC4. Interacts (via KBM motif) with XRCC5 and XRCC6; promoting recruitment to DNA damage sites. Interacts with XRCC1. Interacts (via C-terminal disordered region) with histones; interacts with histone H2A, H2B and H3-H4.</text>
</comment>
<dbReference type="AlphaFoldDB" id="F6XLV7"/>